<comment type="caution">
    <text evidence="2">The sequence shown here is derived from an EMBL/GenBank/DDBJ whole genome shotgun (WGS) entry which is preliminary data.</text>
</comment>
<proteinExistence type="predicted"/>
<protein>
    <submittedName>
        <fullName evidence="2">Protein kinase, membrane associated tyrosine threonine 1</fullName>
    </submittedName>
</protein>
<evidence type="ECO:0000313" key="3">
    <source>
        <dbReference type="Proteomes" id="UP001470230"/>
    </source>
</evidence>
<dbReference type="Proteomes" id="UP001470230">
    <property type="component" value="Unassembled WGS sequence"/>
</dbReference>
<evidence type="ECO:0000313" key="2">
    <source>
        <dbReference type="EMBL" id="KAK8881226.1"/>
    </source>
</evidence>
<feature type="domain" description="Protein kinase" evidence="1">
    <location>
        <begin position="1"/>
        <end position="131"/>
    </location>
</feature>
<keyword evidence="2" id="KW-0808">Transferase</keyword>
<sequence>MIFFHLHDKGYVYHDLKPNNSIINENKNAVLFDLDRMINVSELKSIRTADFGSKYVAPEVNNGAISYENDVYSICQLIYFIINEKDPKPDDCILHDNHEYSEFCFSIQFIYNKCAKAQLSQRPSIYVIKSW</sequence>
<dbReference type="SUPFAM" id="SSF56112">
    <property type="entry name" value="Protein kinase-like (PK-like)"/>
    <property type="match status" value="1"/>
</dbReference>
<dbReference type="InterPro" id="IPR011009">
    <property type="entry name" value="Kinase-like_dom_sf"/>
</dbReference>
<reference evidence="2 3" key="1">
    <citation type="submission" date="2024-04" db="EMBL/GenBank/DDBJ databases">
        <title>Tritrichomonas musculus Genome.</title>
        <authorList>
            <person name="Alves-Ferreira E."/>
            <person name="Grigg M."/>
            <person name="Lorenzi H."/>
            <person name="Galac M."/>
        </authorList>
    </citation>
    <scope>NUCLEOTIDE SEQUENCE [LARGE SCALE GENOMIC DNA]</scope>
    <source>
        <strain evidence="2 3">EAF2021</strain>
    </source>
</reference>
<dbReference type="Pfam" id="PF00069">
    <property type="entry name" value="Pkinase"/>
    <property type="match status" value="1"/>
</dbReference>
<gene>
    <name evidence="2" type="ORF">M9Y10_003960</name>
</gene>
<dbReference type="EMBL" id="JAPFFF010000010">
    <property type="protein sequence ID" value="KAK8881226.1"/>
    <property type="molecule type" value="Genomic_DNA"/>
</dbReference>
<evidence type="ECO:0000259" key="1">
    <source>
        <dbReference type="PROSITE" id="PS50011"/>
    </source>
</evidence>
<keyword evidence="2" id="KW-0418">Kinase</keyword>
<keyword evidence="3" id="KW-1185">Reference proteome</keyword>
<dbReference type="GO" id="GO:0016301">
    <property type="term" value="F:kinase activity"/>
    <property type="evidence" value="ECO:0007669"/>
    <property type="project" value="UniProtKB-KW"/>
</dbReference>
<name>A0ABR2JS26_9EUKA</name>
<dbReference type="PROSITE" id="PS50011">
    <property type="entry name" value="PROTEIN_KINASE_DOM"/>
    <property type="match status" value="1"/>
</dbReference>
<accession>A0ABR2JS26</accession>
<organism evidence="2 3">
    <name type="scientific">Tritrichomonas musculus</name>
    <dbReference type="NCBI Taxonomy" id="1915356"/>
    <lineage>
        <taxon>Eukaryota</taxon>
        <taxon>Metamonada</taxon>
        <taxon>Parabasalia</taxon>
        <taxon>Tritrichomonadida</taxon>
        <taxon>Tritrichomonadidae</taxon>
        <taxon>Tritrichomonas</taxon>
    </lineage>
</organism>
<dbReference type="Gene3D" id="1.10.510.10">
    <property type="entry name" value="Transferase(Phosphotransferase) domain 1"/>
    <property type="match status" value="1"/>
</dbReference>
<dbReference type="InterPro" id="IPR000719">
    <property type="entry name" value="Prot_kinase_dom"/>
</dbReference>